<gene>
    <name evidence="3" type="ORF">ACFQJ6_04285</name>
</gene>
<evidence type="ECO:0000313" key="3">
    <source>
        <dbReference type="EMBL" id="MFC7079491.1"/>
    </source>
</evidence>
<reference evidence="3 4" key="1">
    <citation type="journal article" date="2019" name="Int. J. Syst. Evol. Microbiol.">
        <title>The Global Catalogue of Microorganisms (GCM) 10K type strain sequencing project: providing services to taxonomists for standard genome sequencing and annotation.</title>
        <authorList>
            <consortium name="The Broad Institute Genomics Platform"/>
            <consortium name="The Broad Institute Genome Sequencing Center for Infectious Disease"/>
            <person name="Wu L."/>
            <person name="Ma J."/>
        </authorList>
    </citation>
    <scope>NUCLEOTIDE SEQUENCE [LARGE SCALE GENOMIC DNA]</scope>
    <source>
        <strain evidence="3 4">DT72</strain>
    </source>
</reference>
<keyword evidence="2" id="KW-0812">Transmembrane</keyword>
<evidence type="ECO:0000256" key="2">
    <source>
        <dbReference type="SAM" id="Phobius"/>
    </source>
</evidence>
<organism evidence="3 4">
    <name type="scientific">Halorussus caseinilyticus</name>
    <dbReference type="NCBI Taxonomy" id="3034025"/>
    <lineage>
        <taxon>Archaea</taxon>
        <taxon>Methanobacteriati</taxon>
        <taxon>Methanobacteriota</taxon>
        <taxon>Stenosarchaea group</taxon>
        <taxon>Halobacteria</taxon>
        <taxon>Halobacteriales</taxon>
        <taxon>Haladaptataceae</taxon>
        <taxon>Halorussus</taxon>
    </lineage>
</organism>
<evidence type="ECO:0000313" key="4">
    <source>
        <dbReference type="Proteomes" id="UP001596407"/>
    </source>
</evidence>
<feature type="transmembrane region" description="Helical" evidence="2">
    <location>
        <begin position="6"/>
        <end position="29"/>
    </location>
</feature>
<keyword evidence="2" id="KW-1133">Transmembrane helix</keyword>
<dbReference type="Proteomes" id="UP001596407">
    <property type="component" value="Unassembled WGS sequence"/>
</dbReference>
<keyword evidence="2" id="KW-0472">Membrane</keyword>
<sequence>MVSEAVILSGLFGVGGSVAGYLVAGWFNLKSTEKQVSAQRDQLDKRLQAQEERLEAQIQSEDARRRAEYYLDKKVESLIQTHSTLEETRRTYKRIADKAGHGGISEEDHQDAIDLYFEYKSTVDRVSIFLDESQHEILLDVFNILHDTNPYLSRAVKQPENVDYREFDLAEYNDRFNEAEEMLKKEVKTPIDSLSSGRDNK</sequence>
<feature type="coiled-coil region" evidence="1">
    <location>
        <begin position="33"/>
        <end position="66"/>
    </location>
</feature>
<comment type="caution">
    <text evidence="3">The sequence shown here is derived from an EMBL/GenBank/DDBJ whole genome shotgun (WGS) entry which is preliminary data.</text>
</comment>
<dbReference type="RefSeq" id="WP_276282844.1">
    <property type="nucleotide sequence ID" value="NZ_CP119813.1"/>
</dbReference>
<proteinExistence type="predicted"/>
<protein>
    <submittedName>
        <fullName evidence="3">Uncharacterized protein</fullName>
    </submittedName>
</protein>
<dbReference type="GeneID" id="79305933"/>
<keyword evidence="1" id="KW-0175">Coiled coil</keyword>
<dbReference type="AlphaFoldDB" id="A0ABD5WLD6"/>
<keyword evidence="4" id="KW-1185">Reference proteome</keyword>
<evidence type="ECO:0000256" key="1">
    <source>
        <dbReference type="SAM" id="Coils"/>
    </source>
</evidence>
<accession>A0ABD5WLD6</accession>
<name>A0ABD5WLD6_9EURY</name>
<dbReference type="EMBL" id="JBHSZH010000004">
    <property type="protein sequence ID" value="MFC7079491.1"/>
    <property type="molecule type" value="Genomic_DNA"/>
</dbReference>